<gene>
    <name evidence="4" type="primary">abc-f</name>
    <name evidence="4" type="ORF">ODU72_05485</name>
</gene>
<dbReference type="InterPro" id="IPR017871">
    <property type="entry name" value="ABC_transporter-like_CS"/>
</dbReference>
<organism evidence="4 5">
    <name type="scientific">Lactobacillus amylovorus</name>
    <dbReference type="NCBI Taxonomy" id="1604"/>
    <lineage>
        <taxon>Bacteria</taxon>
        <taxon>Bacillati</taxon>
        <taxon>Bacillota</taxon>
        <taxon>Bacilli</taxon>
        <taxon>Lactobacillales</taxon>
        <taxon>Lactobacillaceae</taxon>
        <taxon>Lactobacillus</taxon>
    </lineage>
</organism>
<proteinExistence type="predicted"/>
<evidence type="ECO:0000256" key="1">
    <source>
        <dbReference type="ARBA" id="ARBA00022741"/>
    </source>
</evidence>
<dbReference type="InterPro" id="IPR003439">
    <property type="entry name" value="ABC_transporter-like_ATP-bd"/>
</dbReference>
<feature type="domain" description="ABC transporter" evidence="3">
    <location>
        <begin position="4"/>
        <end position="213"/>
    </location>
</feature>
<reference evidence="4" key="1">
    <citation type="journal article" date="2022" name="Microorganisms">
        <title>Antibiotic Susceptibility, Resistance Gene Determinants and Corresponding Genomic Regions in Lactobacillus amylovorus Isolates Derived from Wild Boars and Domestic Pigs.</title>
        <authorList>
            <person name="Moravkova M."/>
            <person name="Kostovova I."/>
            <person name="Kavanova K."/>
            <person name="Pechar R."/>
            <person name="Stanek S."/>
            <person name="Brychta A."/>
            <person name="Zeman M."/>
            <person name="Kubasova T."/>
        </authorList>
    </citation>
    <scope>NUCLEOTIDE SEQUENCE</scope>
    <source>
        <strain evidence="4">M490A</strain>
    </source>
</reference>
<dbReference type="GO" id="GO:0016887">
    <property type="term" value="F:ATP hydrolysis activity"/>
    <property type="evidence" value="ECO:0007669"/>
    <property type="project" value="InterPro"/>
</dbReference>
<dbReference type="InterPro" id="IPR051309">
    <property type="entry name" value="ABCF_ATPase"/>
</dbReference>
<dbReference type="CDD" id="cd03221">
    <property type="entry name" value="ABCF_EF-3"/>
    <property type="match status" value="2"/>
</dbReference>
<dbReference type="NCBIfam" id="NF000355">
    <property type="entry name" value="ribo_prot_ABC_F"/>
    <property type="match status" value="1"/>
</dbReference>
<dbReference type="Proteomes" id="UP001141981">
    <property type="component" value="Unassembled WGS sequence"/>
</dbReference>
<keyword evidence="2" id="KW-0067">ATP-binding</keyword>
<sequence length="506" mass="58759">MSNIEISNLSFRYEDASDNIFNDLNLNLDSTWKLGLVGRNGRGKTTFLNLLRGKLQGTGEIESKLIFSYFPITVKNPENITLYELQDQASFEQWELERELNLMNTDPNLLWQLFDTLSGGEQTKALLALSFTDRDAFPLIDEPTNHLDEESRMQVAQYLKKHDKGFIVVSHDRDFLNQITDHILAIENTEIHLYQGNYASYEDTKEKRDQFNRDKNEKLKGEVKNLNKKYVRFNNWSDSVEAQKYKGMKEQHVLNRRTRLNKGAIGHASAKMMKKAINTQRRMDKRIEEKKGLMVNIEDVPDLTMNFQSNYHHTLLETQHLSLRVQDKQLFEDLNMIVENKGVISLEGKNSTGKSTFLKLLLGKANDVSYQGQFALTNGLKISYLPQDFTEYTGTLKEFAEKQKISYEELLNNLKKMGFSRESFTTKIEKMSMGQQKRVALAKSLVEPADLYLWDEPANYLDVFNQDQLIKLLKNVQPAMVLVEHDQYLIEHVATQRIKLKKFKIN</sequence>
<dbReference type="SMART" id="SM00382">
    <property type="entry name" value="AAA"/>
    <property type="match status" value="2"/>
</dbReference>
<evidence type="ECO:0000256" key="2">
    <source>
        <dbReference type="ARBA" id="ARBA00022840"/>
    </source>
</evidence>
<dbReference type="EMBL" id="JAOTGY010000008">
    <property type="protein sequence ID" value="MDB6258126.1"/>
    <property type="molecule type" value="Genomic_DNA"/>
</dbReference>
<name>A0A9X3W4H0_LACAM</name>
<dbReference type="Pfam" id="PF00005">
    <property type="entry name" value="ABC_tran"/>
    <property type="match status" value="2"/>
</dbReference>
<dbReference type="InterPro" id="IPR003593">
    <property type="entry name" value="AAA+_ATPase"/>
</dbReference>
<dbReference type="RefSeq" id="WP_271868029.1">
    <property type="nucleotide sequence ID" value="NZ_JAOTGT010000003.1"/>
</dbReference>
<dbReference type="Gene3D" id="3.40.50.300">
    <property type="entry name" value="P-loop containing nucleotide triphosphate hydrolases"/>
    <property type="match status" value="2"/>
</dbReference>
<dbReference type="SUPFAM" id="SSF52540">
    <property type="entry name" value="P-loop containing nucleoside triphosphate hydrolases"/>
    <property type="match status" value="2"/>
</dbReference>
<evidence type="ECO:0000313" key="5">
    <source>
        <dbReference type="Proteomes" id="UP001141981"/>
    </source>
</evidence>
<dbReference type="AlphaFoldDB" id="A0A9X3W4H0"/>
<reference evidence="4" key="2">
    <citation type="submission" date="2022-10" db="EMBL/GenBank/DDBJ databases">
        <authorList>
            <person name="Kostovova I."/>
            <person name="Moravkova M."/>
            <person name="Pechar R."/>
        </authorList>
    </citation>
    <scope>NUCLEOTIDE SEQUENCE</scope>
    <source>
        <strain evidence="4">M490A</strain>
    </source>
</reference>
<dbReference type="PROSITE" id="PS00211">
    <property type="entry name" value="ABC_TRANSPORTER_1"/>
    <property type="match status" value="1"/>
</dbReference>
<keyword evidence="1" id="KW-0547">Nucleotide-binding</keyword>
<comment type="caution">
    <text evidence="4">The sequence shown here is derived from an EMBL/GenBank/DDBJ whole genome shotgun (WGS) entry which is preliminary data.</text>
</comment>
<dbReference type="PANTHER" id="PTHR42855:SF2">
    <property type="entry name" value="DRUG RESISTANCE ABC TRANSPORTER,ATP-BINDING PROTEIN"/>
    <property type="match status" value="1"/>
</dbReference>
<dbReference type="GO" id="GO:0005524">
    <property type="term" value="F:ATP binding"/>
    <property type="evidence" value="ECO:0007669"/>
    <property type="project" value="UniProtKB-KW"/>
</dbReference>
<evidence type="ECO:0000259" key="3">
    <source>
        <dbReference type="PROSITE" id="PS50893"/>
    </source>
</evidence>
<dbReference type="PROSITE" id="PS50893">
    <property type="entry name" value="ABC_TRANSPORTER_2"/>
    <property type="match status" value="1"/>
</dbReference>
<evidence type="ECO:0000313" key="4">
    <source>
        <dbReference type="EMBL" id="MDB6258126.1"/>
    </source>
</evidence>
<protein>
    <submittedName>
        <fullName evidence="4">ABC-F type ribosomal protection protein</fullName>
    </submittedName>
</protein>
<accession>A0A9X3W4H0</accession>
<dbReference type="InterPro" id="IPR027417">
    <property type="entry name" value="P-loop_NTPase"/>
</dbReference>
<dbReference type="PANTHER" id="PTHR42855">
    <property type="entry name" value="ABC TRANSPORTER ATP-BINDING SUBUNIT"/>
    <property type="match status" value="1"/>
</dbReference>